<keyword evidence="6" id="KW-0560">Oxidoreductase</keyword>
<dbReference type="PROSITE" id="PS50244">
    <property type="entry name" value="S5A_REDUCTASE"/>
    <property type="match status" value="1"/>
</dbReference>
<keyword evidence="7" id="KW-0443">Lipid metabolism</keyword>
<comment type="subcellular location">
    <subcellularLocation>
        <location evidence="1">Membrane</location>
        <topology evidence="1">Multi-pass membrane protein</topology>
    </subcellularLocation>
</comment>
<dbReference type="GO" id="GO:0042761">
    <property type="term" value="P:very long-chain fatty acid biosynthetic process"/>
    <property type="evidence" value="ECO:0007669"/>
    <property type="project" value="TreeGrafter"/>
</dbReference>
<gene>
    <name evidence="10" type="ORF">BN1211_1788</name>
</gene>
<evidence type="ECO:0000256" key="4">
    <source>
        <dbReference type="ARBA" id="ARBA00022692"/>
    </source>
</evidence>
<feature type="domain" description="3-oxo-5-alpha-steroid 4-dehydrogenase C-terminal" evidence="9">
    <location>
        <begin position="131"/>
        <end position="277"/>
    </location>
</feature>
<dbReference type="GO" id="GO:0016627">
    <property type="term" value="F:oxidoreductase activity, acting on the CH-CH group of donors"/>
    <property type="evidence" value="ECO:0007669"/>
    <property type="project" value="InterPro"/>
</dbReference>
<organism evidence="10 11">
    <name type="scientific">Cyberlindnera jadinii (strain ATCC 18201 / CBS 1600 / BCRC 20928 / JCM 3617 / NBRC 0987 / NRRL Y-1542)</name>
    <name type="common">Torula yeast</name>
    <name type="synonym">Candida utilis</name>
    <dbReference type="NCBI Taxonomy" id="983966"/>
    <lineage>
        <taxon>Eukaryota</taxon>
        <taxon>Fungi</taxon>
        <taxon>Dikarya</taxon>
        <taxon>Ascomycota</taxon>
        <taxon>Saccharomycotina</taxon>
        <taxon>Saccharomycetes</taxon>
        <taxon>Phaffomycetales</taxon>
        <taxon>Phaffomycetaceae</taxon>
        <taxon>Cyberlindnera</taxon>
    </lineage>
</organism>
<reference evidence="11" key="1">
    <citation type="journal article" date="2015" name="J. Biotechnol.">
        <title>The structure of the Cyberlindnera jadinii genome and its relation to Candida utilis analyzed by the occurrence of single nucleotide polymorphisms.</title>
        <authorList>
            <person name="Rupp O."/>
            <person name="Brinkrolf K."/>
            <person name="Buerth C."/>
            <person name="Kunigo M."/>
            <person name="Schneider J."/>
            <person name="Jaenicke S."/>
            <person name="Goesmann A."/>
            <person name="Puehler A."/>
            <person name="Jaeger K.-E."/>
            <person name="Ernst J.F."/>
        </authorList>
    </citation>
    <scope>NUCLEOTIDE SEQUENCE [LARGE SCALE GENOMIC DNA]</scope>
    <source>
        <strain evidence="11">ATCC 18201 / CBS 1600 / BCRC 20928 / JCM 3617 / NBRC 0987 / NRRL Y-1542</strain>
    </source>
</reference>
<keyword evidence="8" id="KW-0472">Membrane</keyword>
<evidence type="ECO:0000313" key="10">
    <source>
        <dbReference type="EMBL" id="CEP21651.1"/>
    </source>
</evidence>
<dbReference type="GO" id="GO:0016020">
    <property type="term" value="C:membrane"/>
    <property type="evidence" value="ECO:0007669"/>
    <property type="project" value="UniProtKB-SubCell"/>
</dbReference>
<evidence type="ECO:0000256" key="1">
    <source>
        <dbReference type="ARBA" id="ARBA00004141"/>
    </source>
</evidence>
<keyword evidence="3" id="KW-0444">Lipid biosynthesis</keyword>
<evidence type="ECO:0000259" key="9">
    <source>
        <dbReference type="Pfam" id="PF02544"/>
    </source>
</evidence>
<dbReference type="EMBL" id="CDQK01000002">
    <property type="protein sequence ID" value="CEP21651.1"/>
    <property type="molecule type" value="Genomic_DNA"/>
</dbReference>
<dbReference type="Proteomes" id="UP000038830">
    <property type="component" value="Unassembled WGS sequence"/>
</dbReference>
<accession>A0A0H5C1R4</accession>
<evidence type="ECO:0000313" key="11">
    <source>
        <dbReference type="Proteomes" id="UP000038830"/>
    </source>
</evidence>
<name>A0A0H5C1R4_CYBJN</name>
<dbReference type="InterPro" id="IPR001104">
    <property type="entry name" value="3-oxo-5_a-steroid_4-DH_C"/>
</dbReference>
<dbReference type="AlphaFoldDB" id="A0A0H5C1R4"/>
<comment type="similarity">
    <text evidence="2">Belongs to the steroid 5-alpha reductase family.</text>
</comment>
<keyword evidence="5" id="KW-1133">Transmembrane helix</keyword>
<sequence>MSTISVKSRSKSIKSAEYEGVNTYDQFLSLIAKANKTNVNRIRITTLDKKPITSTSDLLSQSEVSVKDLGPQIGWRTVYIIEYLGPLLLHILSYKYFGEPKKYNLLWKMQVFHYAKREFENVFVHRFSSSTMPLFNLFKNSGYYWLLGSSLSLMYNDWGNFTVPGWAPSATTIQWLFIAWCVCQFFNGVSHIQLRLLGDKSIRMGKGRQPPQGGFFEIFVSPNYTFEIYGWALVFLMNPNVFSLSFLIVGATQMYFWAQAKNKKYNTHKSFIIPFLF</sequence>
<keyword evidence="4" id="KW-0812">Transmembrane</keyword>
<evidence type="ECO:0000256" key="5">
    <source>
        <dbReference type="ARBA" id="ARBA00022989"/>
    </source>
</evidence>
<dbReference type="InterPro" id="IPR039357">
    <property type="entry name" value="SRD5A/TECR"/>
</dbReference>
<evidence type="ECO:0000256" key="3">
    <source>
        <dbReference type="ARBA" id="ARBA00022516"/>
    </source>
</evidence>
<dbReference type="Pfam" id="PF02544">
    <property type="entry name" value="Steroid_dh"/>
    <property type="match status" value="1"/>
</dbReference>
<evidence type="ECO:0000256" key="2">
    <source>
        <dbReference type="ARBA" id="ARBA00007742"/>
    </source>
</evidence>
<evidence type="ECO:0000256" key="7">
    <source>
        <dbReference type="ARBA" id="ARBA00023098"/>
    </source>
</evidence>
<dbReference type="PANTHER" id="PTHR10556">
    <property type="entry name" value="3-OXO-5-ALPHA-STEROID 4-DEHYDROGENASE"/>
    <property type="match status" value="1"/>
</dbReference>
<evidence type="ECO:0000256" key="8">
    <source>
        <dbReference type="ARBA" id="ARBA00023136"/>
    </source>
</evidence>
<proteinExistence type="inferred from homology"/>
<evidence type="ECO:0000256" key="6">
    <source>
        <dbReference type="ARBA" id="ARBA00023002"/>
    </source>
</evidence>
<protein>
    <recommendedName>
        <fullName evidence="9">3-oxo-5-alpha-steroid 4-dehydrogenase C-terminal domain-containing protein</fullName>
    </recommendedName>
</protein>
<dbReference type="PANTHER" id="PTHR10556:SF28">
    <property type="entry name" value="VERY-LONG-CHAIN ENOYL-COA REDUCTASE"/>
    <property type="match status" value="1"/>
</dbReference>